<evidence type="ECO:0000313" key="2">
    <source>
        <dbReference type="Proteomes" id="UP001447188"/>
    </source>
</evidence>
<proteinExistence type="predicted"/>
<comment type="caution">
    <text evidence="1">The sequence shown here is derived from an EMBL/GenBank/DDBJ whole genome shotgun (WGS) entry which is preliminary data.</text>
</comment>
<sequence length="51" mass="5732">MALQDTMIHVGIPPVDIKKKPVLMALVMLKNVGVELLLSTFPGRGLRRYRD</sequence>
<protein>
    <submittedName>
        <fullName evidence="1">Uncharacterized protein</fullName>
    </submittedName>
</protein>
<dbReference type="EMBL" id="JBBBZM010000094">
    <property type="protein sequence ID" value="KAL0634464.1"/>
    <property type="molecule type" value="Genomic_DNA"/>
</dbReference>
<gene>
    <name evidence="1" type="ORF">Q9L58_006635</name>
</gene>
<keyword evidence="2" id="KW-1185">Reference proteome</keyword>
<accession>A0ABR3GES4</accession>
<evidence type="ECO:0000313" key="1">
    <source>
        <dbReference type="EMBL" id="KAL0634464.1"/>
    </source>
</evidence>
<dbReference type="Proteomes" id="UP001447188">
    <property type="component" value="Unassembled WGS sequence"/>
</dbReference>
<organism evidence="1 2">
    <name type="scientific">Discina gigas</name>
    <dbReference type="NCBI Taxonomy" id="1032678"/>
    <lineage>
        <taxon>Eukaryota</taxon>
        <taxon>Fungi</taxon>
        <taxon>Dikarya</taxon>
        <taxon>Ascomycota</taxon>
        <taxon>Pezizomycotina</taxon>
        <taxon>Pezizomycetes</taxon>
        <taxon>Pezizales</taxon>
        <taxon>Discinaceae</taxon>
        <taxon>Discina</taxon>
    </lineage>
</organism>
<name>A0ABR3GES4_9PEZI</name>
<reference evidence="1 2" key="1">
    <citation type="submission" date="2024-02" db="EMBL/GenBank/DDBJ databases">
        <title>Discinaceae phylogenomics.</title>
        <authorList>
            <person name="Dirks A.C."/>
            <person name="James T.Y."/>
        </authorList>
    </citation>
    <scope>NUCLEOTIDE SEQUENCE [LARGE SCALE GENOMIC DNA]</scope>
    <source>
        <strain evidence="1 2">ACD0624</strain>
    </source>
</reference>